<dbReference type="InterPro" id="IPR036047">
    <property type="entry name" value="F-box-like_dom_sf"/>
</dbReference>
<dbReference type="Pfam" id="PF18511">
    <property type="entry name" value="F-box_5"/>
    <property type="match status" value="1"/>
</dbReference>
<protein>
    <submittedName>
        <fullName evidence="3">F-box_5 domain-containing protein</fullName>
    </submittedName>
</protein>
<feature type="domain" description="COI1 F-box" evidence="1">
    <location>
        <begin position="17"/>
        <end position="42"/>
    </location>
</feature>
<dbReference type="WBParaSite" id="ALUE_0000428501-mRNA-1">
    <property type="protein sequence ID" value="ALUE_0000428501-mRNA-1"/>
    <property type="gene ID" value="ALUE_0000428501"/>
</dbReference>
<dbReference type="SUPFAM" id="SSF81383">
    <property type="entry name" value="F-box domain"/>
    <property type="match status" value="1"/>
</dbReference>
<evidence type="ECO:0000259" key="1">
    <source>
        <dbReference type="Pfam" id="PF18511"/>
    </source>
</evidence>
<organism evidence="2 3">
    <name type="scientific">Ascaris lumbricoides</name>
    <name type="common">Giant roundworm</name>
    <dbReference type="NCBI Taxonomy" id="6252"/>
    <lineage>
        <taxon>Eukaryota</taxon>
        <taxon>Metazoa</taxon>
        <taxon>Ecdysozoa</taxon>
        <taxon>Nematoda</taxon>
        <taxon>Chromadorea</taxon>
        <taxon>Rhabditida</taxon>
        <taxon>Spirurina</taxon>
        <taxon>Ascaridomorpha</taxon>
        <taxon>Ascaridoidea</taxon>
        <taxon>Ascarididae</taxon>
        <taxon>Ascaris</taxon>
    </lineage>
</organism>
<dbReference type="InterPro" id="IPR041567">
    <property type="entry name" value="COI1_F-box"/>
</dbReference>
<accession>A0A0M3HQD2</accession>
<evidence type="ECO:0000313" key="3">
    <source>
        <dbReference type="WBParaSite" id="ALUE_0000428501-mRNA-1"/>
    </source>
</evidence>
<evidence type="ECO:0000313" key="2">
    <source>
        <dbReference type="Proteomes" id="UP000036681"/>
    </source>
</evidence>
<dbReference type="Proteomes" id="UP000036681">
    <property type="component" value="Unplaced"/>
</dbReference>
<keyword evidence="2" id="KW-1185">Reference proteome</keyword>
<dbReference type="AlphaFoldDB" id="A0A0M3HQD2"/>
<sequence length="174" mass="20191">MEVAADSATAWQIPPFVVLSNIVKHLKDVRDRAAMSSVCRFWRSHTFYWTDVYELVLNHANLDNDYFKFALNGSDYVQTISNKRLSVNGELPLCLRCFFERLTALNKVTLVACDVRTPLIRSLKYFSRKLHLLIITDDYENTTFDPLPDPLALYNKAVPECLQYVQVRYSLFTL</sequence>
<reference evidence="3" key="1">
    <citation type="submission" date="2017-02" db="UniProtKB">
        <authorList>
            <consortium name="WormBaseParasite"/>
        </authorList>
    </citation>
    <scope>IDENTIFICATION</scope>
</reference>
<proteinExistence type="predicted"/>
<name>A0A0M3HQD2_ASCLU</name>